<dbReference type="Pfam" id="PF13041">
    <property type="entry name" value="PPR_2"/>
    <property type="match status" value="2"/>
</dbReference>
<gene>
    <name evidence="4" type="ORF">L484_005635</name>
</gene>
<dbReference type="InterPro" id="IPR002885">
    <property type="entry name" value="PPR_rpt"/>
</dbReference>
<evidence type="ECO:0000313" key="4">
    <source>
        <dbReference type="EMBL" id="EXC31210.1"/>
    </source>
</evidence>
<evidence type="ECO:0000256" key="3">
    <source>
        <dbReference type="PROSITE-ProRule" id="PRU00708"/>
    </source>
</evidence>
<evidence type="ECO:0008006" key="6">
    <source>
        <dbReference type="Google" id="ProtNLM"/>
    </source>
</evidence>
<organism evidence="4 5">
    <name type="scientific">Morus notabilis</name>
    <dbReference type="NCBI Taxonomy" id="981085"/>
    <lineage>
        <taxon>Eukaryota</taxon>
        <taxon>Viridiplantae</taxon>
        <taxon>Streptophyta</taxon>
        <taxon>Embryophyta</taxon>
        <taxon>Tracheophyta</taxon>
        <taxon>Spermatophyta</taxon>
        <taxon>Magnoliopsida</taxon>
        <taxon>eudicotyledons</taxon>
        <taxon>Gunneridae</taxon>
        <taxon>Pentapetalae</taxon>
        <taxon>rosids</taxon>
        <taxon>fabids</taxon>
        <taxon>Rosales</taxon>
        <taxon>Moraceae</taxon>
        <taxon>Moreae</taxon>
        <taxon>Morus</taxon>
    </lineage>
</organism>
<keyword evidence="2" id="KW-0677">Repeat</keyword>
<protein>
    <recommendedName>
        <fullName evidence="6">Pentatricopeptide repeat-containing protein</fullName>
    </recommendedName>
</protein>
<accession>W9SGC0</accession>
<dbReference type="Proteomes" id="UP000030645">
    <property type="component" value="Unassembled WGS sequence"/>
</dbReference>
<sequence length="591" mass="66558">MAFPGISRRFSAVQSMSFSRRRFLLPYLPSPILSSPFSSLDGQSDTPNNEYRTRNQCVIDERSVLDELADLLPVLRGTPASDLHKRGNSEKRVEITRAADGFLLPEEKLRGVFLQNLRGKTAIEQALTDVDVELNVEVVGKVVNRGNLDDKKMVMFFNWAIRQPTISKDIDTYHIILKALGRRKFLNCMVEVLHQLRIEGVNPNLETLEIVMDSLVRARQVSKAIRTFRNLDELGLDCDTESLNVLLECLCRRSHVGAANSLLHSMKGKIPFNGATYNIVMSGWCRFGRVGEMERILEMMVGDGIDPDGSTVSNLIEGLGRAGRIDDAVKIFEDMKEKNGWVPDSSVYNAMISNYIAVGDCDECVKYYNSMLSSACEPSIDTYTKLIGAFLKVRRVADALELFDEMLDRGVVPSTGTVTSFIEPLCSYGPPHAAMMVYKKAKKVGCRISLSAYKLLLIRLSRFGQLENAVLVMEECLRKGFCPSRLICSKLNNKLLALNKVEIAYKLFLKLKDARLEDNARRYWRAKGLYRKSVLEIDVFQMEMIVRTSRKGYHIEEVPITLIARGYGSSKLQGFEIVTHLNGLAYLLVTT</sequence>
<proteinExistence type="inferred from homology"/>
<dbReference type="AlphaFoldDB" id="W9SGC0"/>
<feature type="repeat" description="PPR" evidence="3">
    <location>
        <begin position="273"/>
        <end position="307"/>
    </location>
</feature>
<name>W9SGC0_9ROSA</name>
<dbReference type="Gene3D" id="1.25.40.10">
    <property type="entry name" value="Tetratricopeptide repeat domain"/>
    <property type="match status" value="3"/>
</dbReference>
<feature type="repeat" description="PPR" evidence="3">
    <location>
        <begin position="344"/>
        <end position="378"/>
    </location>
</feature>
<evidence type="ECO:0000313" key="5">
    <source>
        <dbReference type="Proteomes" id="UP000030645"/>
    </source>
</evidence>
<reference evidence="5" key="1">
    <citation type="submission" date="2013-01" db="EMBL/GenBank/DDBJ databases">
        <title>Draft Genome Sequence of a Mulberry Tree, Morus notabilis C.K. Schneid.</title>
        <authorList>
            <person name="He N."/>
            <person name="Zhao S."/>
        </authorList>
    </citation>
    <scope>NUCLEOTIDE SEQUENCE</scope>
</reference>
<dbReference type="NCBIfam" id="TIGR00756">
    <property type="entry name" value="PPR"/>
    <property type="match status" value="4"/>
</dbReference>
<dbReference type="STRING" id="981085.W9SGC0"/>
<dbReference type="Pfam" id="PF01535">
    <property type="entry name" value="PPR"/>
    <property type="match status" value="1"/>
</dbReference>
<evidence type="ECO:0000256" key="1">
    <source>
        <dbReference type="ARBA" id="ARBA00007626"/>
    </source>
</evidence>
<dbReference type="EMBL" id="KE346244">
    <property type="protein sequence ID" value="EXC31210.1"/>
    <property type="molecule type" value="Genomic_DNA"/>
</dbReference>
<evidence type="ECO:0000256" key="2">
    <source>
        <dbReference type="ARBA" id="ARBA00022737"/>
    </source>
</evidence>
<feature type="repeat" description="PPR" evidence="3">
    <location>
        <begin position="308"/>
        <end position="338"/>
    </location>
</feature>
<keyword evidence="5" id="KW-1185">Reference proteome</keyword>
<feature type="repeat" description="PPR" evidence="3">
    <location>
        <begin position="169"/>
        <end position="203"/>
    </location>
</feature>
<dbReference type="PROSITE" id="PS51375">
    <property type="entry name" value="PPR"/>
    <property type="match status" value="6"/>
</dbReference>
<dbReference type="InterPro" id="IPR011990">
    <property type="entry name" value="TPR-like_helical_dom_sf"/>
</dbReference>
<feature type="repeat" description="PPR" evidence="3">
    <location>
        <begin position="449"/>
        <end position="483"/>
    </location>
</feature>
<feature type="repeat" description="PPR" evidence="3">
    <location>
        <begin position="379"/>
        <end position="413"/>
    </location>
</feature>
<dbReference type="eggNOG" id="KOG4197">
    <property type="taxonomic scope" value="Eukaryota"/>
</dbReference>
<comment type="similarity">
    <text evidence="1">Belongs to the PPR family. P subfamily.</text>
</comment>
<dbReference type="PANTHER" id="PTHR47941">
    <property type="entry name" value="PENTATRICOPEPTIDE REPEAT-CONTAINING PROTEIN 3, MITOCHONDRIAL"/>
    <property type="match status" value="1"/>
</dbReference>
<dbReference type="eggNOG" id="KOG2978">
    <property type="taxonomic scope" value="Eukaryota"/>
</dbReference>